<dbReference type="EMBL" id="UINC01011896">
    <property type="protein sequence ID" value="SVA52232.1"/>
    <property type="molecule type" value="Genomic_DNA"/>
</dbReference>
<organism evidence="5">
    <name type="scientific">marine metagenome</name>
    <dbReference type="NCBI Taxonomy" id="408172"/>
    <lineage>
        <taxon>unclassified sequences</taxon>
        <taxon>metagenomes</taxon>
        <taxon>ecological metagenomes</taxon>
    </lineage>
</organism>
<dbReference type="Gene3D" id="3.40.50.12780">
    <property type="entry name" value="N-terminal domain of ligase-like"/>
    <property type="match status" value="1"/>
</dbReference>
<reference evidence="5" key="1">
    <citation type="submission" date="2018-05" db="EMBL/GenBank/DDBJ databases">
        <authorList>
            <person name="Lanie J.A."/>
            <person name="Ng W.-L."/>
            <person name="Kazmierczak K.M."/>
            <person name="Andrzejewski T.M."/>
            <person name="Davidsen T.M."/>
            <person name="Wayne K.J."/>
            <person name="Tettelin H."/>
            <person name="Glass J.I."/>
            <person name="Rusch D."/>
            <person name="Podicherti R."/>
            <person name="Tsui H.-C.T."/>
            <person name="Winkler M.E."/>
        </authorList>
    </citation>
    <scope>NUCLEOTIDE SEQUENCE</scope>
</reference>
<evidence type="ECO:0000259" key="3">
    <source>
        <dbReference type="Pfam" id="PF00501"/>
    </source>
</evidence>
<dbReference type="Pfam" id="PF00501">
    <property type="entry name" value="AMP-binding"/>
    <property type="match status" value="1"/>
</dbReference>
<evidence type="ECO:0000259" key="4">
    <source>
        <dbReference type="Pfam" id="PF13193"/>
    </source>
</evidence>
<dbReference type="Pfam" id="PF13193">
    <property type="entry name" value="AMP-binding_C"/>
    <property type="match status" value="1"/>
</dbReference>
<dbReference type="AlphaFoldDB" id="A0A381WIF2"/>
<evidence type="ECO:0008006" key="6">
    <source>
        <dbReference type="Google" id="ProtNLM"/>
    </source>
</evidence>
<protein>
    <recommendedName>
        <fullName evidence="6">AMP-dependent synthetase/ligase domain-containing protein</fullName>
    </recommendedName>
</protein>
<evidence type="ECO:0000256" key="1">
    <source>
        <dbReference type="ARBA" id="ARBA00006432"/>
    </source>
</evidence>
<dbReference type="PANTHER" id="PTHR43201:SF5">
    <property type="entry name" value="MEDIUM-CHAIN ACYL-COA LIGASE ACSF2, MITOCHONDRIAL"/>
    <property type="match status" value="1"/>
</dbReference>
<gene>
    <name evidence="5" type="ORF">METZ01_LOCUS105086</name>
</gene>
<dbReference type="InterPro" id="IPR025110">
    <property type="entry name" value="AMP-bd_C"/>
</dbReference>
<dbReference type="CDD" id="cd04433">
    <property type="entry name" value="AFD_class_I"/>
    <property type="match status" value="1"/>
</dbReference>
<dbReference type="InterPro" id="IPR000873">
    <property type="entry name" value="AMP-dep_synth/lig_dom"/>
</dbReference>
<dbReference type="Gene3D" id="3.30.300.30">
    <property type="match status" value="1"/>
</dbReference>
<evidence type="ECO:0000256" key="2">
    <source>
        <dbReference type="ARBA" id="ARBA00022598"/>
    </source>
</evidence>
<dbReference type="GO" id="GO:0031956">
    <property type="term" value="F:medium-chain fatty acid-CoA ligase activity"/>
    <property type="evidence" value="ECO:0007669"/>
    <property type="project" value="TreeGrafter"/>
</dbReference>
<dbReference type="PROSITE" id="PS00455">
    <property type="entry name" value="AMP_BINDING"/>
    <property type="match status" value="1"/>
</dbReference>
<accession>A0A381WIF2</accession>
<comment type="similarity">
    <text evidence="1">Belongs to the ATP-dependent AMP-binding enzyme family.</text>
</comment>
<dbReference type="GO" id="GO:0006631">
    <property type="term" value="P:fatty acid metabolic process"/>
    <property type="evidence" value="ECO:0007669"/>
    <property type="project" value="TreeGrafter"/>
</dbReference>
<feature type="domain" description="AMP-dependent synthetase/ligase" evidence="3">
    <location>
        <begin position="13"/>
        <end position="249"/>
    </location>
</feature>
<dbReference type="PANTHER" id="PTHR43201">
    <property type="entry name" value="ACYL-COA SYNTHETASE"/>
    <property type="match status" value="1"/>
</dbReference>
<keyword evidence="2" id="KW-0436">Ligase</keyword>
<dbReference type="SUPFAM" id="SSF56801">
    <property type="entry name" value="Acetyl-CoA synthetase-like"/>
    <property type="match status" value="1"/>
</dbReference>
<feature type="domain" description="AMP-binding enzyme C-terminal" evidence="4">
    <location>
        <begin position="335"/>
        <end position="403"/>
    </location>
</feature>
<proteinExistence type="inferred from homology"/>
<sequence length="419" mass="47166">MLERNKYWKNEIRSEGIERGTIAIVEADFSPNSVALLLALIEHGCVFVPITASVASKRDEFIEIAEGEVLFKIDKNDNVTISKLKYNSNHEIYRKLKGSGHPGLVLFSSGSTGKSKASVHDITGILEKFKVRRHTLRAITFLLYDHIGGFNTLLYTLSNAGLIVTVSDRSPDGVLKAVEKYKVELLPTSPTFINLILLSEAYERYDISSLKTVTYGTEPMPESTLKRFNQLFPDIKLLQTYGLSEVGILRSKSKSSDSLWVKVGGEGFETRVVDGMLEIKAKSAMLGYLNAPSPFTEDGWFKTGDAVEVDGEYIKILGRKSEIINVGGEKVYPQEVENVIQEMDNVAEVIVYSEKNPIMGNIVCAKVRLTKDENKKSVISHLKKYCRKRLQNYKVPVKIKIVGEEQYSDRFKKIRMNYE</sequence>
<dbReference type="InterPro" id="IPR045851">
    <property type="entry name" value="AMP-bd_C_sf"/>
</dbReference>
<dbReference type="InterPro" id="IPR042099">
    <property type="entry name" value="ANL_N_sf"/>
</dbReference>
<name>A0A381WIF2_9ZZZZ</name>
<dbReference type="InterPro" id="IPR020845">
    <property type="entry name" value="AMP-binding_CS"/>
</dbReference>
<evidence type="ECO:0000313" key="5">
    <source>
        <dbReference type="EMBL" id="SVA52232.1"/>
    </source>
</evidence>